<name>A0A7Y4H9N1_9BRAD</name>
<dbReference type="Proteomes" id="UP000528734">
    <property type="component" value="Unassembled WGS sequence"/>
</dbReference>
<comment type="caution">
    <text evidence="1">The sequence shown here is derived from an EMBL/GenBank/DDBJ whole genome shotgun (WGS) entry which is preliminary data.</text>
</comment>
<dbReference type="RefSeq" id="WP_171713248.1">
    <property type="nucleotide sequence ID" value="NZ_JAAVLW010000010.1"/>
</dbReference>
<organism evidence="1 2">
    <name type="scientific">Bradyrhizobium archetypum</name>
    <dbReference type="NCBI Taxonomy" id="2721160"/>
    <lineage>
        <taxon>Bacteria</taxon>
        <taxon>Pseudomonadati</taxon>
        <taxon>Pseudomonadota</taxon>
        <taxon>Alphaproteobacteria</taxon>
        <taxon>Hyphomicrobiales</taxon>
        <taxon>Nitrobacteraceae</taxon>
        <taxon>Bradyrhizobium</taxon>
    </lineage>
</organism>
<gene>
    <name evidence="1" type="ORF">HCN50_28920</name>
</gene>
<sequence>MIPIGGLERSHITAISALASGDELTTSTRVQAGRNSWFTTFQPERIWCWIVDSNAIGPIPGADIEHPAQAERYHCLRKRYTSRIVP</sequence>
<reference evidence="1 2" key="1">
    <citation type="submission" date="2020-03" db="EMBL/GenBank/DDBJ databases">
        <title>Bradyrhizobium diversity isolated from nodules of Muelleranthus trifoliolatus.</title>
        <authorList>
            <person name="Klepa M."/>
            <person name="Helene L."/>
            <person name="Hungria M."/>
        </authorList>
    </citation>
    <scope>NUCLEOTIDE SEQUENCE [LARGE SCALE GENOMIC DNA]</scope>
    <source>
        <strain evidence="1 2">WSM 1744</strain>
    </source>
</reference>
<evidence type="ECO:0000313" key="2">
    <source>
        <dbReference type="Proteomes" id="UP000528734"/>
    </source>
</evidence>
<protein>
    <submittedName>
        <fullName evidence="1">Uncharacterized protein</fullName>
    </submittedName>
</protein>
<dbReference type="AlphaFoldDB" id="A0A7Y4H9N1"/>
<dbReference type="EMBL" id="JAAVLW010000010">
    <property type="protein sequence ID" value="NOJ50216.1"/>
    <property type="molecule type" value="Genomic_DNA"/>
</dbReference>
<keyword evidence="2" id="KW-1185">Reference proteome</keyword>
<proteinExistence type="predicted"/>
<evidence type="ECO:0000313" key="1">
    <source>
        <dbReference type="EMBL" id="NOJ50216.1"/>
    </source>
</evidence>
<accession>A0A7Y4H9N1</accession>